<feature type="signal peptide" evidence="2">
    <location>
        <begin position="1"/>
        <end position="28"/>
    </location>
</feature>
<keyword evidence="1" id="KW-0677">Repeat</keyword>
<feature type="domain" description="HYR" evidence="3">
    <location>
        <begin position="663"/>
        <end position="746"/>
    </location>
</feature>
<protein>
    <recommendedName>
        <fullName evidence="3">HYR domain-containing protein</fullName>
    </recommendedName>
</protein>
<name>A0ABM7Q3Q2_9GAMM</name>
<dbReference type="InterPro" id="IPR003410">
    <property type="entry name" value="HYR_dom"/>
</dbReference>
<dbReference type="NCBIfam" id="NF038114">
    <property type="entry name" value="rightmost"/>
    <property type="match status" value="1"/>
</dbReference>
<evidence type="ECO:0000313" key="5">
    <source>
        <dbReference type="Proteomes" id="UP000681317"/>
    </source>
</evidence>
<feature type="domain" description="HYR" evidence="3">
    <location>
        <begin position="1073"/>
        <end position="1155"/>
    </location>
</feature>
<dbReference type="RefSeq" id="WP_213435997.1">
    <property type="nucleotide sequence ID" value="NZ_AP024545.1"/>
</dbReference>
<dbReference type="PROSITE" id="PS50825">
    <property type="entry name" value="HYR"/>
    <property type="match status" value="5"/>
</dbReference>
<evidence type="ECO:0000256" key="1">
    <source>
        <dbReference type="ARBA" id="ARBA00022737"/>
    </source>
</evidence>
<dbReference type="PANTHER" id="PTHR24273:SF32">
    <property type="entry name" value="HYALIN"/>
    <property type="match status" value="1"/>
</dbReference>
<reference evidence="4 5" key="1">
    <citation type="submission" date="2021-03" db="EMBL/GenBank/DDBJ databases">
        <title>Complete Genome Sequences of Two Lysobacter Strains Isolated from Sea Water (Lysobacter caseinilyticus) and Soil (Lysobacter helvus) in South Korea.</title>
        <authorList>
            <person name="Watanabe Y."/>
            <person name="Arakawa K."/>
        </authorList>
    </citation>
    <scope>NUCLEOTIDE SEQUENCE [LARGE SCALE GENOMIC DNA]</scope>
    <source>
        <strain evidence="4 5">KVB24</strain>
    </source>
</reference>
<dbReference type="Proteomes" id="UP000681317">
    <property type="component" value="Chromosome"/>
</dbReference>
<keyword evidence="2" id="KW-0732">Signal</keyword>
<evidence type="ECO:0000259" key="3">
    <source>
        <dbReference type="PROSITE" id="PS50825"/>
    </source>
</evidence>
<sequence length="1349" mass="133971">MNPHLASRRGWALALSVLLASAAAPAWAACNGNPNARIDPTSQTVPERTGGVATVVTLDGSKSTPGNNDLAFQWTYVGSTPAGLPATLSNSTAQKPTFSAPAVGPAGAALTFRLTVTCGTDTSSITTVINVTDVFTNSPPVASAFISPLNPVEGQTVTLNGTASSDPDGQALTYAWTQISGSPTVALANANTATATFVAPNVPVTTTLGFRLTVSDGSLSSFVDRSVSVVWTNDPPIASLVCPGGVITANEGAGVTFNGNASNDPEGGPLTYAWGQNAGLPNLNIGGLTTPSITFSVPHLGYNQLGGMTLTLTVKDAANATTSASCGLFIKDVTAPVIAVPADITAEATSSAGAAVTYTATSQDAVEDEFPEPLACVPPSGSTFALAALPGNAFITSVACDASDAAGNAAHKTFNITVRDTTAPVITMPAAFAVEATSASGATANFTATTLDAVDGAGTASCAPSSGSTFALGDTTVSCGATDARGNSASAQTFVLSVMDTTAPTIDAHGDVGPIEATSSAGAAVTYASPASHDAVDGTGTASCVPPSGSTFALGHSSVHCNATDAHGNHAVQTSFDVHVVDTTKPTIDAHDPVGPIEASFASGAVVTYTAPATHDAVDGDGLALCLPASGATFALGTSTVHCNKSDAAGNAADETTFDVSVVDTTPPSIEVHGNIADVEATGPSGAVVTYTAPATHDLVDGTGIATCLPVSGATFALGTTLVTCNADDAHHNHAVATTFTVDVVDTTPPAIAAHDDIPGIEATSAAGAVVNYTAPATLDLVDGAGTATCAPASGETFALGHTTVDCDATDAHGNHAVQTHFDVEVVDTTPPVIDAHDAVAGIEATSAAGATVSYTAPATHDAVDGIGAATCLPASGSTFALGHTTVDCDATDAHGNHAVQTHFDVEVVDTTPPVIDGHADILGIEATGPSGAAVSYSAPATHDAVDGNGTATCTPVSGATFALGTHAVDCNAIDAHGNHATTTHFDVQVIDSTPPTIDGHGDIGPFEATGPSGATVTYTHPATHDLVDGNGLATCTPASGATFALGDTTVHCAATDHAGNAATGTHFNASVVDTTAPVIAAHSDLVIEATSAAGATVNYTAPATSDAVDGNGVATCLQAAGTTFPLGVTTVACNATDAHGNHATGTSFKVTVRDTTAPVLQPHADVDAIAPANSSAVVTYTLPVATDLVDASVTVVCVQASGSTFAAGSTTINCTATDDYGNASTSSFHVNVNFAFTGFFKPIDNLPVVNVVKAGQAIPVKFALGGNQGLAIFAAGFPKSIVMTCNGAVQDAVEETVTAGGSSLSYDAGAGQYIYVWKTDKTWAGTCRQLQVKFTDGSTKVANFNFTR</sequence>
<feature type="domain" description="HYR" evidence="3">
    <location>
        <begin position="499"/>
        <end position="582"/>
    </location>
</feature>
<dbReference type="InterPro" id="IPR013783">
    <property type="entry name" value="Ig-like_fold"/>
</dbReference>
<organism evidence="4 5">
    <name type="scientific">Noviluteimonas caseinilytica</name>
    <dbReference type="NCBI Taxonomy" id="2675101"/>
    <lineage>
        <taxon>Bacteria</taxon>
        <taxon>Pseudomonadati</taxon>
        <taxon>Pseudomonadota</taxon>
        <taxon>Gammaproteobacteria</taxon>
        <taxon>Lysobacterales</taxon>
        <taxon>Lysobacteraceae</taxon>
        <taxon>Noviluteimonas</taxon>
    </lineage>
</organism>
<dbReference type="Pfam" id="PF22352">
    <property type="entry name" value="K319L-like_PKD"/>
    <property type="match status" value="1"/>
</dbReference>
<keyword evidence="5" id="KW-1185">Reference proteome</keyword>
<feature type="domain" description="HYR" evidence="3">
    <location>
        <begin position="827"/>
        <end position="910"/>
    </location>
</feature>
<accession>A0ABM7Q3Q2</accession>
<evidence type="ECO:0000256" key="2">
    <source>
        <dbReference type="SAM" id="SignalP"/>
    </source>
</evidence>
<dbReference type="EMBL" id="AP024545">
    <property type="protein sequence ID" value="BCT91812.1"/>
    <property type="molecule type" value="Genomic_DNA"/>
</dbReference>
<feature type="chain" id="PRO_5046923699" description="HYR domain-containing protein" evidence="2">
    <location>
        <begin position="29"/>
        <end position="1349"/>
    </location>
</feature>
<proteinExistence type="predicted"/>
<evidence type="ECO:0000313" key="4">
    <source>
        <dbReference type="EMBL" id="BCT91812.1"/>
    </source>
</evidence>
<dbReference type="Gene3D" id="2.60.40.10">
    <property type="entry name" value="Immunoglobulins"/>
    <property type="match status" value="3"/>
</dbReference>
<gene>
    <name evidence="4" type="ORF">LYSCAS_08360</name>
</gene>
<dbReference type="Pfam" id="PF02494">
    <property type="entry name" value="HYR"/>
    <property type="match status" value="10"/>
</dbReference>
<feature type="domain" description="HYR" evidence="3">
    <location>
        <begin position="1156"/>
        <end position="1235"/>
    </location>
</feature>
<dbReference type="PANTHER" id="PTHR24273">
    <property type="entry name" value="FI04643P-RELATED"/>
    <property type="match status" value="1"/>
</dbReference>